<dbReference type="AlphaFoldDB" id="A0A9N9JQJ8"/>
<evidence type="ECO:0000313" key="1">
    <source>
        <dbReference type="EMBL" id="CAG8791217.1"/>
    </source>
</evidence>
<proteinExistence type="predicted"/>
<name>A0A9N9JQJ8_9GLOM</name>
<organism evidence="1 2">
    <name type="scientific">Dentiscutata erythropus</name>
    <dbReference type="NCBI Taxonomy" id="1348616"/>
    <lineage>
        <taxon>Eukaryota</taxon>
        <taxon>Fungi</taxon>
        <taxon>Fungi incertae sedis</taxon>
        <taxon>Mucoromycota</taxon>
        <taxon>Glomeromycotina</taxon>
        <taxon>Glomeromycetes</taxon>
        <taxon>Diversisporales</taxon>
        <taxon>Gigasporaceae</taxon>
        <taxon>Dentiscutata</taxon>
    </lineage>
</organism>
<dbReference type="EMBL" id="CAJVPY010027469">
    <property type="protein sequence ID" value="CAG8791217.1"/>
    <property type="molecule type" value="Genomic_DNA"/>
</dbReference>
<dbReference type="OrthoDB" id="2426235at2759"/>
<keyword evidence="2" id="KW-1185">Reference proteome</keyword>
<accession>A0A9N9JQJ8</accession>
<protein>
    <submittedName>
        <fullName evidence="1">24275_t:CDS:1</fullName>
    </submittedName>
</protein>
<dbReference type="Proteomes" id="UP000789405">
    <property type="component" value="Unassembled WGS sequence"/>
</dbReference>
<feature type="non-terminal residue" evidence="1">
    <location>
        <position position="245"/>
    </location>
</feature>
<comment type="caution">
    <text evidence="1">The sequence shown here is derived from an EMBL/GenBank/DDBJ whole genome shotgun (WGS) entry which is preliminary data.</text>
</comment>
<evidence type="ECO:0000313" key="2">
    <source>
        <dbReference type="Proteomes" id="UP000789405"/>
    </source>
</evidence>
<sequence>MSNELYETLCEFLVSSPLKQISVVPVVYKAIAKDPWASQEILKDSIKQAIETTVKKFSNNSQRYKRLIKIPQQVGVFCIERCLMIWNDEGAELFGIAYEGVRSLCDMGVIKTKKEKELSPEQIMNNISELKSNLSNSPSLLHKELYKNLKKVSYHDLKWKDYLANKIISDDSEAVKNLTDNYETFMEPKHQILPPTLSFIQGMCDRFVSRFTELQEYYPAILMHDKTWKESDDILSGIAEEVLKV</sequence>
<reference evidence="1" key="1">
    <citation type="submission" date="2021-06" db="EMBL/GenBank/DDBJ databases">
        <authorList>
            <person name="Kallberg Y."/>
            <person name="Tangrot J."/>
            <person name="Rosling A."/>
        </authorList>
    </citation>
    <scope>NUCLEOTIDE SEQUENCE</scope>
    <source>
        <strain evidence="1">MA453B</strain>
    </source>
</reference>
<gene>
    <name evidence="1" type="ORF">DERYTH_LOCUS21472</name>
</gene>